<evidence type="ECO:0000256" key="1">
    <source>
        <dbReference type="SAM" id="MobiDB-lite"/>
    </source>
</evidence>
<sequence length="184" mass="19440">MIPSAFGAPRSPVLTPLPAAAPHRKENSPKFIPDPTPSPGPTPCPARLWGSQHSRMVWRDPKSHPVPPPTAPGCSQPCPAWPWALPGIIQGQPQLLWEFHPSQEFPIPNLPPIPALWQWEPFPVSCPSIPCPQSLSSSPGAPSGPGRALSSPWSFSSPGEHSQLSQAWSSSGTGGSLATPSPTS</sequence>
<reference evidence="2 3" key="1">
    <citation type="submission" date="2017-05" db="EMBL/GenBank/DDBJ databases">
        <title>Genome of assembly of the Bengalese finch, Lonchura striata domestica.</title>
        <authorList>
            <person name="Colquitt B.M."/>
            <person name="Brainard M.S."/>
        </authorList>
    </citation>
    <scope>NUCLEOTIDE SEQUENCE [LARGE SCALE GENOMIC DNA]</scope>
    <source>
        <strain evidence="2">White83orange57</strain>
    </source>
</reference>
<feature type="compositionally biased region" description="Pro residues" evidence="1">
    <location>
        <begin position="32"/>
        <end position="44"/>
    </location>
</feature>
<feature type="non-terminal residue" evidence="2">
    <location>
        <position position="184"/>
    </location>
</feature>
<feature type="compositionally biased region" description="Polar residues" evidence="1">
    <location>
        <begin position="153"/>
        <end position="184"/>
    </location>
</feature>
<gene>
    <name evidence="2" type="ORF">RLOC_00006252</name>
</gene>
<accession>A0A218UH49</accession>
<dbReference type="Proteomes" id="UP000197619">
    <property type="component" value="Unassembled WGS sequence"/>
</dbReference>
<name>A0A218UH49_9PASE</name>
<evidence type="ECO:0000313" key="3">
    <source>
        <dbReference type="Proteomes" id="UP000197619"/>
    </source>
</evidence>
<dbReference type="AlphaFoldDB" id="A0A218UH49"/>
<evidence type="ECO:0000313" key="2">
    <source>
        <dbReference type="EMBL" id="OWK52928.1"/>
    </source>
</evidence>
<protein>
    <submittedName>
        <fullName evidence="2">Uncharacterized protein</fullName>
    </submittedName>
</protein>
<organism evidence="2 3">
    <name type="scientific">Lonchura striata</name>
    <name type="common">white-rumped munia</name>
    <dbReference type="NCBI Taxonomy" id="40157"/>
    <lineage>
        <taxon>Eukaryota</taxon>
        <taxon>Metazoa</taxon>
        <taxon>Chordata</taxon>
        <taxon>Craniata</taxon>
        <taxon>Vertebrata</taxon>
        <taxon>Euteleostomi</taxon>
        <taxon>Archelosauria</taxon>
        <taxon>Archosauria</taxon>
        <taxon>Dinosauria</taxon>
        <taxon>Saurischia</taxon>
        <taxon>Theropoda</taxon>
        <taxon>Coelurosauria</taxon>
        <taxon>Aves</taxon>
        <taxon>Neognathae</taxon>
        <taxon>Neoaves</taxon>
        <taxon>Telluraves</taxon>
        <taxon>Australaves</taxon>
        <taxon>Passeriformes</taxon>
        <taxon>Passeroidea</taxon>
        <taxon>Estrildidae</taxon>
        <taxon>Estrildinae</taxon>
        <taxon>Lonchura</taxon>
    </lineage>
</organism>
<keyword evidence="3" id="KW-1185">Reference proteome</keyword>
<feature type="region of interest" description="Disordered" evidence="1">
    <location>
        <begin position="131"/>
        <end position="184"/>
    </location>
</feature>
<dbReference type="EMBL" id="MUZQ01000313">
    <property type="protein sequence ID" value="OWK52928.1"/>
    <property type="molecule type" value="Genomic_DNA"/>
</dbReference>
<proteinExistence type="predicted"/>
<feature type="compositionally biased region" description="Low complexity" evidence="1">
    <location>
        <begin position="134"/>
        <end position="152"/>
    </location>
</feature>
<feature type="region of interest" description="Disordered" evidence="1">
    <location>
        <begin position="1"/>
        <end position="47"/>
    </location>
</feature>
<comment type="caution">
    <text evidence="2">The sequence shown here is derived from an EMBL/GenBank/DDBJ whole genome shotgun (WGS) entry which is preliminary data.</text>
</comment>